<dbReference type="PANTHER" id="PTHR44196:SF1">
    <property type="entry name" value="DEHYDROGENASE_REDUCTASE SDR FAMILY MEMBER 7B"/>
    <property type="match status" value="1"/>
</dbReference>
<dbReference type="PRINTS" id="PR00080">
    <property type="entry name" value="SDRFAMILY"/>
</dbReference>
<evidence type="ECO:0000256" key="1">
    <source>
        <dbReference type="ARBA" id="ARBA00006484"/>
    </source>
</evidence>
<dbReference type="GO" id="GO:0016020">
    <property type="term" value="C:membrane"/>
    <property type="evidence" value="ECO:0007669"/>
    <property type="project" value="TreeGrafter"/>
</dbReference>
<dbReference type="PIRSF" id="PIRSF000126">
    <property type="entry name" value="11-beta-HSD1"/>
    <property type="match status" value="1"/>
</dbReference>
<keyword evidence="7" id="KW-1185">Reference proteome</keyword>
<reference evidence="6 7" key="1">
    <citation type="submission" date="2016-06" db="EMBL/GenBank/DDBJ databases">
        <authorList>
            <person name="Kjaerup R.B."/>
            <person name="Dalgaard T.S."/>
            <person name="Juul-Madsen H.R."/>
        </authorList>
    </citation>
    <scope>NUCLEOTIDE SEQUENCE [LARGE SCALE GENOMIC DNA]</scope>
</reference>
<accession>A0A1X7RLW3</accession>
<dbReference type="InterPro" id="IPR036291">
    <property type="entry name" value="NAD(P)-bd_dom_sf"/>
</dbReference>
<dbReference type="Pfam" id="PF00106">
    <property type="entry name" value="adh_short"/>
    <property type="match status" value="1"/>
</dbReference>
<dbReference type="SUPFAM" id="SSF51735">
    <property type="entry name" value="NAD(P)-binding Rossmann-fold domains"/>
    <property type="match status" value="1"/>
</dbReference>
<sequence length="293" mass="31248">MSNNQDATQAAAASSDSNNTSLAELNFQDCTALVTGGSSGIGLAIAQELVNRGVKQLVIIGQNAERLASAAARLQSSSSSNLTVRTISLDLGARDSPERIQSQMQDWDWNVDILVNNAGFARKYVFAEDFETDSSLATVDLMVRAPVELSLRFLPAMIARRKGGVLNLGSTAGHQPVPYTALYAASKAFMHSFSQAIREENRGNGVRFACVVPGVTATNLTGDGHGERRGPIDRVGVDQPEDVAKVAVDVLERNAAAEIVGWNNQLFQNAINLLPDETQARIIAKARGAPGQE</sequence>
<dbReference type="Proteomes" id="UP000215127">
    <property type="component" value="Chromosome 3"/>
</dbReference>
<comment type="similarity">
    <text evidence="1 5">Belongs to the short-chain dehydrogenases/reductases (SDR) family.</text>
</comment>
<dbReference type="Gene3D" id="3.40.50.720">
    <property type="entry name" value="NAD(P)-binding Rossmann-like Domain"/>
    <property type="match status" value="1"/>
</dbReference>
<evidence type="ECO:0000256" key="4">
    <source>
        <dbReference type="ARBA" id="ARBA00037096"/>
    </source>
</evidence>
<dbReference type="PRINTS" id="PR00081">
    <property type="entry name" value="GDHRDH"/>
</dbReference>
<dbReference type="GO" id="GO:0016491">
    <property type="term" value="F:oxidoreductase activity"/>
    <property type="evidence" value="ECO:0007669"/>
    <property type="project" value="UniProtKB-KW"/>
</dbReference>
<keyword evidence="3" id="KW-0560">Oxidoreductase</keyword>
<evidence type="ECO:0008006" key="8">
    <source>
        <dbReference type="Google" id="ProtNLM"/>
    </source>
</evidence>
<dbReference type="AlphaFoldDB" id="A0A1X7RLW3"/>
<evidence type="ECO:0000313" key="6">
    <source>
        <dbReference type="EMBL" id="SMQ48403.1"/>
    </source>
</evidence>
<organism evidence="6 7">
    <name type="scientific">Zymoseptoria tritici (strain ST99CH_3D7)</name>
    <dbReference type="NCBI Taxonomy" id="1276538"/>
    <lineage>
        <taxon>Eukaryota</taxon>
        <taxon>Fungi</taxon>
        <taxon>Dikarya</taxon>
        <taxon>Ascomycota</taxon>
        <taxon>Pezizomycotina</taxon>
        <taxon>Dothideomycetes</taxon>
        <taxon>Dothideomycetidae</taxon>
        <taxon>Mycosphaerellales</taxon>
        <taxon>Mycosphaerellaceae</taxon>
        <taxon>Zymoseptoria</taxon>
    </lineage>
</organism>
<dbReference type="InterPro" id="IPR002347">
    <property type="entry name" value="SDR_fam"/>
</dbReference>
<dbReference type="STRING" id="1276538.A0A1X7RLW3"/>
<dbReference type="CDD" id="cd05233">
    <property type="entry name" value="SDR_c"/>
    <property type="match status" value="1"/>
</dbReference>
<dbReference type="PROSITE" id="PS00061">
    <property type="entry name" value="ADH_SHORT"/>
    <property type="match status" value="1"/>
</dbReference>
<evidence type="ECO:0000256" key="5">
    <source>
        <dbReference type="RuleBase" id="RU000363"/>
    </source>
</evidence>
<dbReference type="InterPro" id="IPR020904">
    <property type="entry name" value="Sc_DH/Rdtase_CS"/>
</dbReference>
<evidence type="ECO:0000256" key="3">
    <source>
        <dbReference type="ARBA" id="ARBA00023002"/>
    </source>
</evidence>
<comment type="function">
    <text evidence="4">Putative oxidoreductase.</text>
</comment>
<name>A0A1X7RLW3_ZYMT9</name>
<keyword evidence="2" id="KW-0521">NADP</keyword>
<protein>
    <recommendedName>
        <fullName evidence="8">NAD(P)-binding protein</fullName>
    </recommendedName>
</protein>
<dbReference type="PANTHER" id="PTHR44196">
    <property type="entry name" value="DEHYDROGENASE/REDUCTASE SDR FAMILY MEMBER 7B"/>
    <property type="match status" value="1"/>
</dbReference>
<proteinExistence type="inferred from homology"/>
<gene>
    <name evidence="6" type="ORF">ZT3D7_G3552</name>
</gene>
<evidence type="ECO:0000256" key="2">
    <source>
        <dbReference type="ARBA" id="ARBA00022857"/>
    </source>
</evidence>
<dbReference type="EMBL" id="LT853694">
    <property type="protein sequence ID" value="SMQ48403.1"/>
    <property type="molecule type" value="Genomic_DNA"/>
</dbReference>
<evidence type="ECO:0000313" key="7">
    <source>
        <dbReference type="Proteomes" id="UP000215127"/>
    </source>
</evidence>